<dbReference type="PROSITE" id="PS50005">
    <property type="entry name" value="TPR"/>
    <property type="match status" value="1"/>
</dbReference>
<accession>A0A4S4KPI7</accession>
<proteinExistence type="predicted"/>
<evidence type="ECO:0000313" key="4">
    <source>
        <dbReference type="EMBL" id="THH00107.1"/>
    </source>
</evidence>
<evidence type="ECO:0000256" key="2">
    <source>
        <dbReference type="SAM" id="MobiDB-lite"/>
    </source>
</evidence>
<feature type="compositionally biased region" description="Polar residues" evidence="2">
    <location>
        <begin position="38"/>
        <end position="48"/>
    </location>
</feature>
<dbReference type="InterPro" id="IPR024983">
    <property type="entry name" value="CHAT_dom"/>
</dbReference>
<keyword evidence="1" id="KW-0802">TPR repeat</keyword>
<gene>
    <name evidence="4" type="ORF">EW026_g2363</name>
</gene>
<reference evidence="4 5" key="1">
    <citation type="submission" date="2019-02" db="EMBL/GenBank/DDBJ databases">
        <title>Genome sequencing of the rare red list fungi Phlebia centrifuga.</title>
        <authorList>
            <person name="Buettner E."/>
            <person name="Kellner H."/>
        </authorList>
    </citation>
    <scope>NUCLEOTIDE SEQUENCE [LARGE SCALE GENOMIC DNA]</scope>
    <source>
        <strain evidence="4 5">DSM 108282</strain>
    </source>
</reference>
<protein>
    <recommendedName>
        <fullName evidence="3">CHAT domain-containing protein</fullName>
    </recommendedName>
</protein>
<dbReference type="Gene3D" id="1.25.40.10">
    <property type="entry name" value="Tetratricopeptide repeat domain"/>
    <property type="match status" value="5"/>
</dbReference>
<dbReference type="InterPro" id="IPR011990">
    <property type="entry name" value="TPR-like_helical_dom_sf"/>
</dbReference>
<dbReference type="EMBL" id="SGPJ01000059">
    <property type="protein sequence ID" value="THH00107.1"/>
    <property type="molecule type" value="Genomic_DNA"/>
</dbReference>
<dbReference type="SUPFAM" id="SSF81901">
    <property type="entry name" value="HCP-like"/>
    <property type="match status" value="2"/>
</dbReference>
<dbReference type="InterPro" id="IPR019734">
    <property type="entry name" value="TPR_rpt"/>
</dbReference>
<evidence type="ECO:0000313" key="5">
    <source>
        <dbReference type="Proteomes" id="UP000309038"/>
    </source>
</evidence>
<comment type="caution">
    <text evidence="4">The sequence shown here is derived from an EMBL/GenBank/DDBJ whole genome shotgun (WGS) entry which is preliminary data.</text>
</comment>
<dbReference type="Pfam" id="PF12770">
    <property type="entry name" value="CHAT"/>
    <property type="match status" value="1"/>
</dbReference>
<dbReference type="SMART" id="SM00028">
    <property type="entry name" value="TPR"/>
    <property type="match status" value="5"/>
</dbReference>
<feature type="region of interest" description="Disordered" evidence="2">
    <location>
        <begin position="1"/>
        <end position="78"/>
    </location>
</feature>
<dbReference type="PANTHER" id="PTHR19959">
    <property type="entry name" value="KINESIN LIGHT CHAIN"/>
    <property type="match status" value="1"/>
</dbReference>
<evidence type="ECO:0000259" key="3">
    <source>
        <dbReference type="Pfam" id="PF12770"/>
    </source>
</evidence>
<evidence type="ECO:0000256" key="1">
    <source>
        <dbReference type="PROSITE-ProRule" id="PRU00339"/>
    </source>
</evidence>
<name>A0A4S4KPI7_9APHY</name>
<feature type="repeat" description="TPR" evidence="1">
    <location>
        <begin position="631"/>
        <end position="664"/>
    </location>
</feature>
<organism evidence="4 5">
    <name type="scientific">Hermanssonia centrifuga</name>
    <dbReference type="NCBI Taxonomy" id="98765"/>
    <lineage>
        <taxon>Eukaryota</taxon>
        <taxon>Fungi</taxon>
        <taxon>Dikarya</taxon>
        <taxon>Basidiomycota</taxon>
        <taxon>Agaricomycotina</taxon>
        <taxon>Agaricomycetes</taxon>
        <taxon>Polyporales</taxon>
        <taxon>Meruliaceae</taxon>
        <taxon>Hermanssonia</taxon>
    </lineage>
</organism>
<dbReference type="Proteomes" id="UP000309038">
    <property type="component" value="Unassembled WGS sequence"/>
</dbReference>
<dbReference type="SUPFAM" id="SSF48452">
    <property type="entry name" value="TPR-like"/>
    <property type="match status" value="1"/>
</dbReference>
<feature type="domain" description="CHAT" evidence="3">
    <location>
        <begin position="1240"/>
        <end position="1513"/>
    </location>
</feature>
<dbReference type="PANTHER" id="PTHR19959:SF119">
    <property type="entry name" value="FUNGAL LIPASE-LIKE DOMAIN-CONTAINING PROTEIN"/>
    <property type="match status" value="1"/>
</dbReference>
<keyword evidence="5" id="KW-1185">Reference proteome</keyword>
<dbReference type="Pfam" id="PF13374">
    <property type="entry name" value="TPR_10"/>
    <property type="match status" value="1"/>
</dbReference>
<sequence length="1514" mass="169931">MPAIELEVVEHDSQPPVPHDIPSPAGHSEDDVHVKHCAQTSPGETLSTHLIEPESQDVDDTTGMPSSDGLDEDHSRTDAEEYTEIKIMSRDRGEDPDGLLPRNAIPMTGSCEKLPEQNELAPVPENTANDLSFQPHKRALELWNRFLESQSLQDLEESIRCDREALCLRSEGHPARDLSMNNLGSSLTARYEILGHAEDLDESISLHRATLLLRSETHAEYSTSLNNIATSLLSRFERDGKVDDLEQSIQLHRAALAKRPIDHEFHYVSLNNLASAIWTRFKTERMKEDLNEAIILYRAAVELPPELHPCRQMSVDNLVNSLIERFRQNKGLKDIDEAIALQRQAVDASEESQARAAELKILAYLLSLRDGRLENASDMQEAITIYRYVLGLIPNDDPERHASLSGLATCLRDEWEQSNRIQDLEDSIEFFRQALALCAEQDTKCVSAQANLAYVLRVRFEQSGEMEDIEEVIDLYRTAQQSSSDDTERVALLHSLALALHLKFGRTLHIEDLEESIALCRGVLELRPDPDPERPGTLNNLGLSLWELFEQRGRIEDLEEAIHLHRTALSLRPVGDIDRPESLGNLAFSLRTLFEQCGRVEDLDEAIALHSEALDLVAEGSLRAGALNNLATVLSARSRIWQSVDDQNKAVELYREALALCPKKHMNYSTFLYNLASSLRGRYNQGGRMEDLEESIAHDRAALALRPAGHSSRVASLNNLANALSARYTEMGDMVDLEELISLHRETLSLSPRQNPNRPIALTNLGSSLLARFERIRRTDDLDESIEVHRECVALCAEGHHIRALALANLGNSLYLRFDFKKTTDDLEEAISMHHSALDLRVEGNPERSASLYSMALCLGARFQQLAQQDDLDESITFHRAALHLRPQEHPQRSASLDNLATFLLTRFETQGQEQDLSESIEMNRAALALRPEGNAEHSISLNNLASSLLARYQREDTKQDMEEIFVLMESGAEHPYSSVLTRVGIAIRWARLARTYSHSSTPRAYRTALSLMENSLAFSPTLQMQHDVLTNHLKSPALALDAASLFIERGELIEAVEVLEQGRTLLWSELRGFRTSLDHLEKSHEPLATKLRSINRQLENLATTSETQHFGLLTTAEIDVHRIHRRQSFDEMLVMRRHLAEQQVNVIEEIRKQPGFEDFLRPAPFKVLQDAAQEGPVIIVNHCKYRCDAVIVLSNHPPINVPLDSQFYADTTSICKELLQTRDKFNAVSHEYDAKLREVMKMLWDRVVSLVVQKLIDFGVGPGERIWWCPTSTLSAFPFHAAGPFENSDGTSQYLLDEYISSYTPTLKSLIAARSGKIKGRLKLLVIGDTQLPSAEQEVDIIHKYGMPAEFLIDDEASRSTVLDKLAESKWVHFACHGQLDSKPFDSSFKLSDAGLTLLDIARAELPNAEFAFLSACHTAEQPLDGGQDEVLHLAAAIQFCGFRSVIGTMWELFDVDGPAFAKHIYARLIEKPTKGEARFKRSAGALRAAALALKAQDGIAAERWVNMVHIGA</sequence>